<protein>
    <submittedName>
        <fullName evidence="1">Uncharacterized protein</fullName>
    </submittedName>
</protein>
<dbReference type="AlphaFoldDB" id="A0A2P2JMH7"/>
<reference evidence="1" key="1">
    <citation type="submission" date="2018-02" db="EMBL/GenBank/DDBJ databases">
        <title>Rhizophora mucronata_Transcriptome.</title>
        <authorList>
            <person name="Meera S.P."/>
            <person name="Sreeshan A."/>
            <person name="Augustine A."/>
        </authorList>
    </citation>
    <scope>NUCLEOTIDE SEQUENCE</scope>
    <source>
        <tissue evidence="1">Leaf</tissue>
    </source>
</reference>
<evidence type="ECO:0000313" key="1">
    <source>
        <dbReference type="EMBL" id="MBW94667.1"/>
    </source>
</evidence>
<accession>A0A2P2JMH7</accession>
<organism evidence="1">
    <name type="scientific">Rhizophora mucronata</name>
    <name type="common">Asiatic mangrove</name>
    <dbReference type="NCBI Taxonomy" id="61149"/>
    <lineage>
        <taxon>Eukaryota</taxon>
        <taxon>Viridiplantae</taxon>
        <taxon>Streptophyta</taxon>
        <taxon>Embryophyta</taxon>
        <taxon>Tracheophyta</taxon>
        <taxon>Spermatophyta</taxon>
        <taxon>Magnoliopsida</taxon>
        <taxon>eudicotyledons</taxon>
        <taxon>Gunneridae</taxon>
        <taxon>Pentapetalae</taxon>
        <taxon>rosids</taxon>
        <taxon>fabids</taxon>
        <taxon>Malpighiales</taxon>
        <taxon>Rhizophoraceae</taxon>
        <taxon>Rhizophora</taxon>
    </lineage>
</organism>
<dbReference type="EMBL" id="GGEC01014184">
    <property type="protein sequence ID" value="MBW94667.1"/>
    <property type="molecule type" value="Transcribed_RNA"/>
</dbReference>
<proteinExistence type="predicted"/>
<sequence>MKLSIEEDGGEMVTIEDLFPEISGSAQLDDEIGYDELLQISNSSGEVDLAIAEEDVNNRNLVGDRGGEEIDILLEVEHDCSECLVVEIVINLVQE</sequence>
<name>A0A2P2JMH7_RHIMU</name>